<evidence type="ECO:0000259" key="1">
    <source>
        <dbReference type="PROSITE" id="PS51832"/>
    </source>
</evidence>
<organism evidence="2 3">
    <name type="scientific">Candidatus Magnetobacterium casense</name>
    <dbReference type="NCBI Taxonomy" id="1455061"/>
    <lineage>
        <taxon>Bacteria</taxon>
        <taxon>Pseudomonadati</taxon>
        <taxon>Nitrospirota</taxon>
        <taxon>Thermodesulfovibrionia</taxon>
        <taxon>Thermodesulfovibrionales</taxon>
        <taxon>Candidatus Magnetobacteriaceae</taxon>
        <taxon>Candidatus Magnetobacterium</taxon>
    </lineage>
</organism>
<evidence type="ECO:0000313" key="3">
    <source>
        <dbReference type="Proteomes" id="UP001196980"/>
    </source>
</evidence>
<gene>
    <name evidence="2" type="ORF">HWQ67_12805</name>
</gene>
<protein>
    <submittedName>
        <fullName evidence="2">HD domain-containing protein</fullName>
    </submittedName>
</protein>
<evidence type="ECO:0000313" key="2">
    <source>
        <dbReference type="EMBL" id="MBV6342466.1"/>
    </source>
</evidence>
<feature type="domain" description="HD-GYP" evidence="1">
    <location>
        <begin position="17"/>
        <end position="206"/>
    </location>
</feature>
<dbReference type="PANTHER" id="PTHR43155">
    <property type="entry name" value="CYCLIC DI-GMP PHOSPHODIESTERASE PA4108-RELATED"/>
    <property type="match status" value="1"/>
</dbReference>
<keyword evidence="3" id="KW-1185">Reference proteome</keyword>
<dbReference type="RefSeq" id="WP_218253085.1">
    <property type="nucleotide sequence ID" value="NZ_JABXWD010000261.1"/>
</dbReference>
<dbReference type="InterPro" id="IPR006674">
    <property type="entry name" value="HD_domain"/>
</dbReference>
<proteinExistence type="predicted"/>
<dbReference type="SUPFAM" id="SSF109604">
    <property type="entry name" value="HD-domain/PDEase-like"/>
    <property type="match status" value="2"/>
</dbReference>
<dbReference type="Pfam" id="PF13487">
    <property type="entry name" value="HD_5"/>
    <property type="match status" value="1"/>
</dbReference>
<dbReference type="EMBL" id="JABXWD010000261">
    <property type="protein sequence ID" value="MBV6342466.1"/>
    <property type="molecule type" value="Genomic_DNA"/>
</dbReference>
<dbReference type="SMART" id="SM00471">
    <property type="entry name" value="HDc"/>
    <property type="match status" value="2"/>
</dbReference>
<comment type="caution">
    <text evidence="2">The sequence shown here is derived from an EMBL/GenBank/DDBJ whole genome shotgun (WGS) entry which is preliminary data.</text>
</comment>
<name>A0ABS6S0T4_9BACT</name>
<feature type="domain" description="HD-GYP" evidence="1">
    <location>
        <begin position="224"/>
        <end position="420"/>
    </location>
</feature>
<sequence>MAKIDDVMLHLKMFLYSKVKLKELLTVFSKAMDYVDIALSNHHLRVACIADDIATAYNMSRQQRMNIFLAAVLHDIGVFSLKEKLELTHYELSSNPHVHAENGYLLIRDFKIFADVADIIRYHHVPWDRGKGQSFRGTEVPLGAHIIHLADRVEILINKELEILGQKDAISRSIRLKSDSLFMPDMVEAFAEVASKECFWFDVSTPEIDKTIELKGLMSDIDLDVSELASISKLYSHIIDFRSRFTAMHSAGVSAVSSLLAQLVGFSAVECQMMSIAGHLHDIGKLSVPTELLEKPGKLTVEEFNVMKRHAYQSYRILGAIKNMETINAWASFHHERIDGAGYPFHLLGRDIPIGSRIMAVSDVFTAVTEDRPYRKGMSVEEALRLLQGLAAQNALDSDIVSIALSYIGELNDVRTALQAKAGNDYCSLRLTTA</sequence>
<dbReference type="PANTHER" id="PTHR43155:SF1">
    <property type="entry name" value="3'3'-CGAMP-SPECIFIC PHOSPHODIESTERASE 1"/>
    <property type="match status" value="1"/>
</dbReference>
<dbReference type="InterPro" id="IPR003607">
    <property type="entry name" value="HD/PDEase_dom"/>
</dbReference>
<dbReference type="Proteomes" id="UP001196980">
    <property type="component" value="Unassembled WGS sequence"/>
</dbReference>
<dbReference type="CDD" id="cd00077">
    <property type="entry name" value="HDc"/>
    <property type="match status" value="2"/>
</dbReference>
<accession>A0ABS6S0T4</accession>
<reference evidence="2 3" key="1">
    <citation type="journal article" date="2020" name="J Geophys Res Biogeosci">
        <title>Magnetotaxis as an Adaptation to Enable Bacterial Shuttling of Microbial Sulfur and Sulfur Cycling Across Aquatic Oxic#Anoxic Interfaces.</title>
        <authorList>
            <person name="Li J."/>
            <person name="Liu P."/>
            <person name="Wang J."/>
            <person name="Roberts A.P."/>
            <person name="Pan Y."/>
        </authorList>
    </citation>
    <scope>NUCLEOTIDE SEQUENCE [LARGE SCALE GENOMIC DNA]</scope>
    <source>
        <strain evidence="2 3">MYR-1_YQ</strain>
    </source>
</reference>
<dbReference type="InterPro" id="IPR037522">
    <property type="entry name" value="HD_GYP_dom"/>
</dbReference>
<dbReference type="PROSITE" id="PS51832">
    <property type="entry name" value="HD_GYP"/>
    <property type="match status" value="2"/>
</dbReference>
<dbReference type="Pfam" id="PF01966">
    <property type="entry name" value="HD"/>
    <property type="match status" value="1"/>
</dbReference>
<dbReference type="Gene3D" id="1.10.3210.10">
    <property type="entry name" value="Hypothetical protein af1432"/>
    <property type="match status" value="2"/>
</dbReference>